<reference evidence="2" key="1">
    <citation type="submission" date="2018-11" db="EMBL/GenBank/DDBJ databases">
        <authorList>
            <consortium name="Pathogen Informatics"/>
        </authorList>
    </citation>
    <scope>NUCLEOTIDE SEQUENCE</scope>
</reference>
<accession>A0A3S5AWG7</accession>
<feature type="compositionally biased region" description="Polar residues" evidence="1">
    <location>
        <begin position="56"/>
        <end position="68"/>
    </location>
</feature>
<evidence type="ECO:0000313" key="2">
    <source>
        <dbReference type="EMBL" id="VEL39463.1"/>
    </source>
</evidence>
<protein>
    <submittedName>
        <fullName evidence="2">Uncharacterized protein</fullName>
    </submittedName>
</protein>
<evidence type="ECO:0000256" key="1">
    <source>
        <dbReference type="SAM" id="MobiDB-lite"/>
    </source>
</evidence>
<sequence length="98" mass="10779">MVNPYTSSGQIEGDIVALTMAIASRVKWEKNCTFGIRQLERCSASGWAHSGEASVSGPNDKNSSTNQNGCFRYRSTANTVQELHYSLGLISRLLDKCY</sequence>
<comment type="caution">
    <text evidence="2">The sequence shown here is derived from an EMBL/GenBank/DDBJ whole genome shotgun (WGS) entry which is preliminary data.</text>
</comment>
<name>A0A3S5AWG7_9PLAT</name>
<dbReference type="Proteomes" id="UP000784294">
    <property type="component" value="Unassembled WGS sequence"/>
</dbReference>
<gene>
    <name evidence="2" type="ORF">PXEA_LOCUS32903</name>
</gene>
<dbReference type="AlphaFoldDB" id="A0A3S5AWG7"/>
<evidence type="ECO:0000313" key="3">
    <source>
        <dbReference type="Proteomes" id="UP000784294"/>
    </source>
</evidence>
<keyword evidence="3" id="KW-1185">Reference proteome</keyword>
<organism evidence="2 3">
    <name type="scientific">Protopolystoma xenopodis</name>
    <dbReference type="NCBI Taxonomy" id="117903"/>
    <lineage>
        <taxon>Eukaryota</taxon>
        <taxon>Metazoa</taxon>
        <taxon>Spiralia</taxon>
        <taxon>Lophotrochozoa</taxon>
        <taxon>Platyhelminthes</taxon>
        <taxon>Monogenea</taxon>
        <taxon>Polyopisthocotylea</taxon>
        <taxon>Polystomatidea</taxon>
        <taxon>Polystomatidae</taxon>
        <taxon>Protopolystoma</taxon>
    </lineage>
</organism>
<feature type="region of interest" description="Disordered" evidence="1">
    <location>
        <begin position="48"/>
        <end position="68"/>
    </location>
</feature>
<proteinExistence type="predicted"/>
<dbReference type="EMBL" id="CAAALY010261343">
    <property type="protein sequence ID" value="VEL39463.1"/>
    <property type="molecule type" value="Genomic_DNA"/>
</dbReference>